<accession>A0A934S684</accession>
<dbReference type="RefSeq" id="WP_200271464.1">
    <property type="nucleotide sequence ID" value="NZ_JAENIJ010000021.1"/>
</dbReference>
<dbReference type="Proteomes" id="UP000603141">
    <property type="component" value="Unassembled WGS sequence"/>
</dbReference>
<protein>
    <submittedName>
        <fullName evidence="1">Uncharacterized protein</fullName>
    </submittedName>
</protein>
<keyword evidence="2" id="KW-1185">Reference proteome</keyword>
<sequence length="60" mass="6957">MAFTQGPGNYRNNEELTYLFQGLSYDEKIFISGDFRVTHAILRATIDSISDYDYIDDKVQ</sequence>
<dbReference type="AlphaFoldDB" id="A0A934S684"/>
<evidence type="ECO:0000313" key="2">
    <source>
        <dbReference type="Proteomes" id="UP000603141"/>
    </source>
</evidence>
<name>A0A934S684_9BACT</name>
<dbReference type="EMBL" id="JAENIJ010000021">
    <property type="protein sequence ID" value="MBK1883376.1"/>
    <property type="molecule type" value="Genomic_DNA"/>
</dbReference>
<comment type="caution">
    <text evidence="1">The sequence shown here is derived from an EMBL/GenBank/DDBJ whole genome shotgun (WGS) entry which is preliminary data.</text>
</comment>
<organism evidence="1 2">
    <name type="scientific">Luteolibacter pohnpeiensis</name>
    <dbReference type="NCBI Taxonomy" id="454153"/>
    <lineage>
        <taxon>Bacteria</taxon>
        <taxon>Pseudomonadati</taxon>
        <taxon>Verrucomicrobiota</taxon>
        <taxon>Verrucomicrobiia</taxon>
        <taxon>Verrucomicrobiales</taxon>
        <taxon>Verrucomicrobiaceae</taxon>
        <taxon>Luteolibacter</taxon>
    </lineage>
</organism>
<reference evidence="1" key="1">
    <citation type="submission" date="2021-01" db="EMBL/GenBank/DDBJ databases">
        <title>Modified the classification status of verrucomicrobia.</title>
        <authorList>
            <person name="Feng X."/>
        </authorList>
    </citation>
    <scope>NUCLEOTIDE SEQUENCE</scope>
    <source>
        <strain evidence="1">KCTC 22041</strain>
    </source>
</reference>
<gene>
    <name evidence="1" type="ORF">JIN85_13190</name>
</gene>
<evidence type="ECO:0000313" key="1">
    <source>
        <dbReference type="EMBL" id="MBK1883376.1"/>
    </source>
</evidence>
<proteinExistence type="predicted"/>